<accession>A0A151SUB1</accession>
<sequence>MEHDYDIGSTIRDKIIPHAVSWFTGEAVESDFEDSEDDYNNEEDNGDEDEDDDEEEEEEEEEKDERKNKTKVWIQSP</sequence>
<feature type="compositionally biased region" description="Acidic residues" evidence="1">
    <location>
        <begin position="28"/>
        <end position="63"/>
    </location>
</feature>
<dbReference type="GO" id="GO:0006334">
    <property type="term" value="P:nucleosome assembly"/>
    <property type="evidence" value="ECO:0007669"/>
    <property type="project" value="InterPro"/>
</dbReference>
<proteinExistence type="predicted"/>
<keyword evidence="3" id="KW-1185">Reference proteome</keyword>
<gene>
    <name evidence="2" type="ORF">KK1_013793</name>
</gene>
<dbReference type="Pfam" id="PF00956">
    <property type="entry name" value="NAP"/>
    <property type="match status" value="1"/>
</dbReference>
<dbReference type="Gramene" id="C.cajan_13381.t">
    <property type="protein sequence ID" value="C.cajan_13381.t"/>
    <property type="gene ID" value="C.cajan_13381"/>
</dbReference>
<protein>
    <submittedName>
        <fullName evidence="2">Uncharacterized protein</fullName>
    </submittedName>
</protein>
<dbReference type="OMA" id="KVWIQSP"/>
<dbReference type="EMBL" id="CM003612">
    <property type="protein sequence ID" value="KYP58387.1"/>
    <property type="molecule type" value="Genomic_DNA"/>
</dbReference>
<dbReference type="Gene3D" id="3.30.1120.90">
    <property type="entry name" value="Nucleosome assembly protein"/>
    <property type="match status" value="1"/>
</dbReference>
<evidence type="ECO:0000313" key="3">
    <source>
        <dbReference type="Proteomes" id="UP000075243"/>
    </source>
</evidence>
<name>A0A151SUB1_CAJCA</name>
<dbReference type="STRING" id="3821.A0A151SUB1"/>
<reference evidence="2 3" key="1">
    <citation type="journal article" date="2012" name="Nat. Biotechnol.">
        <title>Draft genome sequence of pigeonpea (Cajanus cajan), an orphan legume crop of resource-poor farmers.</title>
        <authorList>
            <person name="Varshney R.K."/>
            <person name="Chen W."/>
            <person name="Li Y."/>
            <person name="Bharti A.K."/>
            <person name="Saxena R.K."/>
            <person name="Schlueter J.A."/>
            <person name="Donoghue M.T."/>
            <person name="Azam S."/>
            <person name="Fan G."/>
            <person name="Whaley A.M."/>
            <person name="Farmer A.D."/>
            <person name="Sheridan J."/>
            <person name="Iwata A."/>
            <person name="Tuteja R."/>
            <person name="Penmetsa R.V."/>
            <person name="Wu W."/>
            <person name="Upadhyaya H.D."/>
            <person name="Yang S.P."/>
            <person name="Shah T."/>
            <person name="Saxena K.B."/>
            <person name="Michael T."/>
            <person name="McCombie W.R."/>
            <person name="Yang B."/>
            <person name="Zhang G."/>
            <person name="Yang H."/>
            <person name="Wang J."/>
            <person name="Spillane C."/>
            <person name="Cook D.R."/>
            <person name="May G.D."/>
            <person name="Xu X."/>
            <person name="Jackson S.A."/>
        </authorList>
    </citation>
    <scope>NUCLEOTIDE SEQUENCE [LARGE SCALE GENOMIC DNA]</scope>
    <source>
        <strain evidence="3">cv. Asha</strain>
    </source>
</reference>
<dbReference type="Proteomes" id="UP000075243">
    <property type="component" value="Chromosome 10"/>
</dbReference>
<evidence type="ECO:0000256" key="1">
    <source>
        <dbReference type="SAM" id="MobiDB-lite"/>
    </source>
</evidence>
<feature type="region of interest" description="Disordered" evidence="1">
    <location>
        <begin position="26"/>
        <end position="77"/>
    </location>
</feature>
<dbReference type="GO" id="GO:0005634">
    <property type="term" value="C:nucleus"/>
    <property type="evidence" value="ECO:0007669"/>
    <property type="project" value="InterPro"/>
</dbReference>
<dbReference type="InterPro" id="IPR002164">
    <property type="entry name" value="NAP_family"/>
</dbReference>
<organism evidence="2 3">
    <name type="scientific">Cajanus cajan</name>
    <name type="common">Pigeon pea</name>
    <name type="synonym">Cajanus indicus</name>
    <dbReference type="NCBI Taxonomy" id="3821"/>
    <lineage>
        <taxon>Eukaryota</taxon>
        <taxon>Viridiplantae</taxon>
        <taxon>Streptophyta</taxon>
        <taxon>Embryophyta</taxon>
        <taxon>Tracheophyta</taxon>
        <taxon>Spermatophyta</taxon>
        <taxon>Magnoliopsida</taxon>
        <taxon>eudicotyledons</taxon>
        <taxon>Gunneridae</taxon>
        <taxon>Pentapetalae</taxon>
        <taxon>rosids</taxon>
        <taxon>fabids</taxon>
        <taxon>Fabales</taxon>
        <taxon>Fabaceae</taxon>
        <taxon>Papilionoideae</taxon>
        <taxon>50 kb inversion clade</taxon>
        <taxon>NPAAA clade</taxon>
        <taxon>indigoferoid/millettioid clade</taxon>
        <taxon>Phaseoleae</taxon>
        <taxon>Cajanus</taxon>
    </lineage>
</organism>
<evidence type="ECO:0000313" key="2">
    <source>
        <dbReference type="EMBL" id="KYP58387.1"/>
    </source>
</evidence>
<dbReference type="AlphaFoldDB" id="A0A151SUB1"/>